<dbReference type="OrthoDB" id="39659at2759"/>
<dbReference type="EMBL" id="LT551165">
    <property type="protein sequence ID" value="SAL96694.1"/>
    <property type="molecule type" value="Genomic_DNA"/>
</dbReference>
<reference evidence="1" key="1">
    <citation type="submission" date="2016-04" db="EMBL/GenBank/DDBJ databases">
        <authorList>
            <person name="Evans L.H."/>
            <person name="Alamgir A."/>
            <person name="Owens N."/>
            <person name="Weber N.D."/>
            <person name="Virtaneva K."/>
            <person name="Barbian K."/>
            <person name="Babar A."/>
            <person name="Rosenke K."/>
        </authorList>
    </citation>
    <scope>NUCLEOTIDE SEQUENCE [LARGE SCALE GENOMIC DNA]</scope>
    <source>
        <strain evidence="1">CBS 101.48</strain>
    </source>
</reference>
<evidence type="ECO:0000313" key="1">
    <source>
        <dbReference type="EMBL" id="SAL96694.1"/>
    </source>
</evidence>
<name>A0A163J210_ABSGL</name>
<dbReference type="OMA" id="TRTHAQN"/>
<evidence type="ECO:0008006" key="3">
    <source>
        <dbReference type="Google" id="ProtNLM"/>
    </source>
</evidence>
<dbReference type="InParanoid" id="A0A163J210"/>
<sequence length="197" mass="22531">MDTITQLILDPKYHDILSIVKGFRNGIVYGAKVRFPHALVMTFLFKSGPLKDKIRGIFRATKQHATNLGTFAVIYKTLMAIQRKLNGDQKADYHPFIAGLVGGYYVFGENNNINMQIILYLFSRVVMAMVKLPVKREVVDAPQHTYPIFAAVVWGAAMWLFNKDADTLQPSLRASMQYIYKDSDSWNSLRTLVWHNK</sequence>
<gene>
    <name evidence="1" type="primary">ABSGL_02110.1 scaffold 2596</name>
</gene>
<keyword evidence="2" id="KW-1185">Reference proteome</keyword>
<dbReference type="InterPro" id="IPR019531">
    <property type="entry name" value="Pmp4"/>
</dbReference>
<dbReference type="AlphaFoldDB" id="A0A163J210"/>
<organism evidence="1">
    <name type="scientific">Absidia glauca</name>
    <name type="common">Pin mould</name>
    <dbReference type="NCBI Taxonomy" id="4829"/>
    <lineage>
        <taxon>Eukaryota</taxon>
        <taxon>Fungi</taxon>
        <taxon>Fungi incertae sedis</taxon>
        <taxon>Mucoromycota</taxon>
        <taxon>Mucoromycotina</taxon>
        <taxon>Mucoromycetes</taxon>
        <taxon>Mucorales</taxon>
        <taxon>Cunninghamellaceae</taxon>
        <taxon>Absidia</taxon>
    </lineage>
</organism>
<dbReference type="PIRSF" id="PIRSF013674">
    <property type="entry name" value="PXMP4"/>
    <property type="match status" value="1"/>
</dbReference>
<dbReference type="STRING" id="4829.A0A163J210"/>
<proteinExistence type="predicted"/>
<dbReference type="Pfam" id="PF02466">
    <property type="entry name" value="Tim17"/>
    <property type="match status" value="1"/>
</dbReference>
<dbReference type="Proteomes" id="UP000078561">
    <property type="component" value="Unassembled WGS sequence"/>
</dbReference>
<dbReference type="GO" id="GO:0005778">
    <property type="term" value="C:peroxisomal membrane"/>
    <property type="evidence" value="ECO:0007669"/>
    <property type="project" value="TreeGrafter"/>
</dbReference>
<protein>
    <recommendedName>
        <fullName evidence="3">Peroxisomal membrane protein 4</fullName>
    </recommendedName>
</protein>
<dbReference type="PANTHER" id="PTHR15460">
    <property type="entry name" value="PEROXISOMAL MEMBRANE PROTEIN 4"/>
    <property type="match status" value="1"/>
</dbReference>
<dbReference type="PANTHER" id="PTHR15460:SF3">
    <property type="entry name" value="PEROXISOMAL MEMBRANE PROTEIN 4"/>
    <property type="match status" value="1"/>
</dbReference>
<evidence type="ECO:0000313" key="2">
    <source>
        <dbReference type="Proteomes" id="UP000078561"/>
    </source>
</evidence>
<accession>A0A163J210</accession>